<gene>
    <name evidence="7" type="ORF">GXP67_09350</name>
</gene>
<keyword evidence="5" id="KW-0949">S-adenosyl-L-methionine</keyword>
<accession>A0A6C0GFT2</accession>
<protein>
    <submittedName>
        <fullName evidence="7">SAM-dependent methyltransferase</fullName>
    </submittedName>
</protein>
<dbReference type="AlphaFoldDB" id="A0A6C0GFT2"/>
<evidence type="ECO:0000256" key="2">
    <source>
        <dbReference type="ARBA" id="ARBA00022552"/>
    </source>
</evidence>
<dbReference type="Pfam" id="PF00590">
    <property type="entry name" value="TP_methylase"/>
    <property type="match status" value="1"/>
</dbReference>
<dbReference type="SUPFAM" id="SSF53790">
    <property type="entry name" value="Tetrapyrrole methylase"/>
    <property type="match status" value="1"/>
</dbReference>
<evidence type="ECO:0000313" key="8">
    <source>
        <dbReference type="Proteomes" id="UP000480178"/>
    </source>
</evidence>
<dbReference type="PANTHER" id="PTHR46111">
    <property type="entry name" value="RIBOSOMAL RNA SMALL SUBUNIT METHYLTRANSFERASE I"/>
    <property type="match status" value="1"/>
</dbReference>
<evidence type="ECO:0000256" key="3">
    <source>
        <dbReference type="ARBA" id="ARBA00022603"/>
    </source>
</evidence>
<evidence type="ECO:0000313" key="7">
    <source>
        <dbReference type="EMBL" id="QHT66848.1"/>
    </source>
</evidence>
<dbReference type="InterPro" id="IPR014776">
    <property type="entry name" value="4pyrrole_Mease_sub2"/>
</dbReference>
<dbReference type="InterPro" id="IPR014777">
    <property type="entry name" value="4pyrrole_Mease_sub1"/>
</dbReference>
<sequence length="240" mass="26696">MPEKKGVLYLIPTVLAPATAGQVLSPQIKDVISHINHFFVENVRTARRFISELQTGKSIESLQFYTLDKDTPSAEVAQYINVLLNGEDAGVISEAGCPGIADPGAMAVQLAHKKEIQVVPLVGPSSILLALMASGFSGQSFIFHGYLPIDKTERAKSIRQLEKDSLQKNQTQICMETPFRNNQLLDDFLQTCQPDTLLCIATQITAPDELIRTYKIKDWAKHKPDLHKKPTIFLLYKSTF</sequence>
<keyword evidence="3 7" id="KW-0489">Methyltransferase</keyword>
<feature type="domain" description="Tetrapyrrole methylase" evidence="6">
    <location>
        <begin position="74"/>
        <end position="217"/>
    </location>
</feature>
<dbReference type="InterPro" id="IPR035996">
    <property type="entry name" value="4pyrrol_Methylase_sf"/>
</dbReference>
<evidence type="ECO:0000256" key="4">
    <source>
        <dbReference type="ARBA" id="ARBA00022679"/>
    </source>
</evidence>
<dbReference type="Gene3D" id="3.30.950.10">
    <property type="entry name" value="Methyltransferase, Cobalt-precorrin-4 Transmethylase, Domain 2"/>
    <property type="match status" value="1"/>
</dbReference>
<dbReference type="GO" id="GO:0032259">
    <property type="term" value="P:methylation"/>
    <property type="evidence" value="ECO:0007669"/>
    <property type="project" value="UniProtKB-KW"/>
</dbReference>
<dbReference type="CDD" id="cd11649">
    <property type="entry name" value="RsmI_like"/>
    <property type="match status" value="1"/>
</dbReference>
<keyword evidence="2" id="KW-0698">rRNA processing</keyword>
<dbReference type="GO" id="GO:0008168">
    <property type="term" value="F:methyltransferase activity"/>
    <property type="evidence" value="ECO:0007669"/>
    <property type="project" value="UniProtKB-KW"/>
</dbReference>
<keyword evidence="4 7" id="KW-0808">Transferase</keyword>
<keyword evidence="8" id="KW-1185">Reference proteome</keyword>
<dbReference type="InterPro" id="IPR000878">
    <property type="entry name" value="4pyrrol_Mease"/>
</dbReference>
<dbReference type="Proteomes" id="UP000480178">
    <property type="component" value="Chromosome"/>
</dbReference>
<dbReference type="RefSeq" id="WP_162442900.1">
    <property type="nucleotide sequence ID" value="NZ_CP048222.1"/>
</dbReference>
<proteinExistence type="predicted"/>
<dbReference type="EMBL" id="CP048222">
    <property type="protein sequence ID" value="QHT66848.1"/>
    <property type="molecule type" value="Genomic_DNA"/>
</dbReference>
<evidence type="ECO:0000259" key="6">
    <source>
        <dbReference type="Pfam" id="PF00590"/>
    </source>
</evidence>
<dbReference type="PIRSF" id="PIRSF005917">
    <property type="entry name" value="MTase_YraL"/>
    <property type="match status" value="1"/>
</dbReference>
<keyword evidence="1" id="KW-0963">Cytoplasm</keyword>
<dbReference type="GO" id="GO:0006364">
    <property type="term" value="P:rRNA processing"/>
    <property type="evidence" value="ECO:0007669"/>
    <property type="project" value="UniProtKB-KW"/>
</dbReference>
<evidence type="ECO:0000256" key="1">
    <source>
        <dbReference type="ARBA" id="ARBA00022490"/>
    </source>
</evidence>
<dbReference type="KEGG" id="rhoz:GXP67_09350"/>
<name>A0A6C0GFT2_9BACT</name>
<dbReference type="PANTHER" id="PTHR46111:SF2">
    <property type="entry name" value="SAM-DEPENDENT METHYLTRANSFERASE"/>
    <property type="match status" value="1"/>
</dbReference>
<organism evidence="7 8">
    <name type="scientific">Rhodocytophaga rosea</name>
    <dbReference type="NCBI Taxonomy" id="2704465"/>
    <lineage>
        <taxon>Bacteria</taxon>
        <taxon>Pseudomonadati</taxon>
        <taxon>Bacteroidota</taxon>
        <taxon>Cytophagia</taxon>
        <taxon>Cytophagales</taxon>
        <taxon>Rhodocytophagaceae</taxon>
        <taxon>Rhodocytophaga</taxon>
    </lineage>
</organism>
<dbReference type="InterPro" id="IPR008189">
    <property type="entry name" value="rRNA_ssu_MeTfrase_I"/>
</dbReference>
<evidence type="ECO:0000256" key="5">
    <source>
        <dbReference type="ARBA" id="ARBA00022691"/>
    </source>
</evidence>
<dbReference type="Gene3D" id="3.40.1010.10">
    <property type="entry name" value="Cobalt-precorrin-4 Transmethylase, Domain 1"/>
    <property type="match status" value="1"/>
</dbReference>
<reference evidence="7 8" key="1">
    <citation type="submission" date="2020-01" db="EMBL/GenBank/DDBJ databases">
        <authorList>
            <person name="Kim M.K."/>
        </authorList>
    </citation>
    <scope>NUCLEOTIDE SEQUENCE [LARGE SCALE GENOMIC DNA]</scope>
    <source>
        <strain evidence="7 8">172606-1</strain>
    </source>
</reference>